<sequence length="507" mass="54802">MYPASVLPQKQQTTTTTHACGGQWTPEPIPSQQQPQFPAAAGRGRSGSSWLNSSFHTVDENLPTIRLSLQHSKPNELDATAGYADLDEQSIGANASQQPTLPTVKNRRTFSPSCCHALHQKATMELPSPPPLTLAVDQDLATMIPSSHIVASASVSCFATTTTDNEEDPPVFFGGDEGSIADEASPPRRCSASQRSYWSQHFDDENHEVRQEKENHNENLHARNEDDDNVIYLSQNSSRQPRSSVSSRASDEGDDSGKVIEFAGSTVSIDEEPLCADTTAVLPTLSSLLMDAAEDDSDSWSDVKSDHHSSNLLPSLSTSRASPQARNAEKEGVTSPSPPPLAPQLVVGRAVSAEMHVVVAAGNPNAVVRVAQRSQEPVLRRIPSQKGIMEMQQTRVPGPPAATRRGAVVQQQQQPNHSERTKHLKRCPHADAPDRLRLVPSLTCAACAYSVCCHCFARSDAAALLLSPGTDSAESSHENNSFELLLQDPQQRFNVVISHLQERFGGG</sequence>
<keyword evidence="3" id="KW-1185">Reference proteome</keyword>
<feature type="compositionally biased region" description="Polar residues" evidence="1">
    <location>
        <begin position="8"/>
        <end position="18"/>
    </location>
</feature>
<gene>
    <name evidence="2" type="ORF">BSAL_05050</name>
</gene>
<organism evidence="2 3">
    <name type="scientific">Bodo saltans</name>
    <name type="common">Flagellated protozoan</name>
    <dbReference type="NCBI Taxonomy" id="75058"/>
    <lineage>
        <taxon>Eukaryota</taxon>
        <taxon>Discoba</taxon>
        <taxon>Euglenozoa</taxon>
        <taxon>Kinetoplastea</taxon>
        <taxon>Metakinetoplastina</taxon>
        <taxon>Eubodonida</taxon>
        <taxon>Bodonidae</taxon>
        <taxon>Bodo</taxon>
    </lineage>
</organism>
<feature type="compositionally biased region" description="Polar residues" evidence="1">
    <location>
        <begin position="311"/>
        <end position="325"/>
    </location>
</feature>
<feature type="compositionally biased region" description="Basic and acidic residues" evidence="1">
    <location>
        <begin position="249"/>
        <end position="258"/>
    </location>
</feature>
<accession>A0A0S4IYG0</accession>
<feature type="region of interest" description="Disordered" evidence="1">
    <location>
        <begin position="297"/>
        <end position="341"/>
    </location>
</feature>
<protein>
    <submittedName>
        <fullName evidence="2">Uncharacterized protein</fullName>
    </submittedName>
</protein>
<evidence type="ECO:0000313" key="3">
    <source>
        <dbReference type="Proteomes" id="UP000051952"/>
    </source>
</evidence>
<feature type="region of interest" description="Disordered" evidence="1">
    <location>
        <begin position="1"/>
        <end position="52"/>
    </location>
</feature>
<feature type="region of interest" description="Disordered" evidence="1">
    <location>
        <begin position="161"/>
        <end position="258"/>
    </location>
</feature>
<feature type="compositionally biased region" description="Low complexity" evidence="1">
    <location>
        <begin position="234"/>
        <end position="248"/>
    </location>
</feature>
<reference evidence="3" key="1">
    <citation type="submission" date="2015-09" db="EMBL/GenBank/DDBJ databases">
        <authorList>
            <consortium name="Pathogen Informatics"/>
        </authorList>
    </citation>
    <scope>NUCLEOTIDE SEQUENCE [LARGE SCALE GENOMIC DNA]</scope>
    <source>
        <strain evidence="3">Lake Konstanz</strain>
    </source>
</reference>
<proteinExistence type="predicted"/>
<dbReference type="Proteomes" id="UP000051952">
    <property type="component" value="Unassembled WGS sequence"/>
</dbReference>
<feature type="compositionally biased region" description="Low complexity" evidence="1">
    <location>
        <begin position="30"/>
        <end position="41"/>
    </location>
</feature>
<dbReference type="AlphaFoldDB" id="A0A0S4IYG0"/>
<name>A0A0S4IYG0_BODSA</name>
<dbReference type="EMBL" id="CYKH01000659">
    <property type="protein sequence ID" value="CUG11619.1"/>
    <property type="molecule type" value="Genomic_DNA"/>
</dbReference>
<evidence type="ECO:0000256" key="1">
    <source>
        <dbReference type="SAM" id="MobiDB-lite"/>
    </source>
</evidence>
<feature type="compositionally biased region" description="Basic and acidic residues" evidence="1">
    <location>
        <begin position="201"/>
        <end position="224"/>
    </location>
</feature>
<feature type="non-terminal residue" evidence="2">
    <location>
        <position position="507"/>
    </location>
</feature>
<dbReference type="VEuPathDB" id="TriTrypDB:BSAL_05050"/>
<evidence type="ECO:0000313" key="2">
    <source>
        <dbReference type="EMBL" id="CUG11619.1"/>
    </source>
</evidence>